<keyword evidence="1" id="KW-0812">Transmembrane</keyword>
<name>A0ABN2L0X2_9MICC</name>
<comment type="caution">
    <text evidence="2">The sequence shown here is derived from an EMBL/GenBank/DDBJ whole genome shotgun (WGS) entry which is preliminary data.</text>
</comment>
<gene>
    <name evidence="2" type="ORF">GCM10009767_29950</name>
</gene>
<evidence type="ECO:0000313" key="3">
    <source>
        <dbReference type="Proteomes" id="UP001501204"/>
    </source>
</evidence>
<keyword evidence="1" id="KW-0472">Membrane</keyword>
<dbReference type="InterPro" id="IPR013901">
    <property type="entry name" value="Anthrone_oxy"/>
</dbReference>
<keyword evidence="1" id="KW-1133">Transmembrane helix</keyword>
<feature type="transmembrane region" description="Helical" evidence="1">
    <location>
        <begin position="48"/>
        <end position="70"/>
    </location>
</feature>
<evidence type="ECO:0000256" key="1">
    <source>
        <dbReference type="SAM" id="Phobius"/>
    </source>
</evidence>
<feature type="transmembrane region" description="Helical" evidence="1">
    <location>
        <begin position="76"/>
        <end position="98"/>
    </location>
</feature>
<proteinExistence type="predicted"/>
<dbReference type="Pfam" id="PF08592">
    <property type="entry name" value="Anthrone_oxy"/>
    <property type="match status" value="1"/>
</dbReference>
<keyword evidence="3" id="KW-1185">Reference proteome</keyword>
<sequence>MLVAGVGSGLLGGFYLAFSLVVLPALGRRPSGEAVSAMIAVNRAAVRAPFLILFFGTALACLVVVGTAVSGTGAPVRVAGALASLAGWVLTLAVNVPLNTGLAHTDRRDVVWSAYARPWGRANHLRAGLSVLGALALLSPVP</sequence>
<protein>
    <submittedName>
        <fullName evidence="2">DUF1772 domain-containing protein</fullName>
    </submittedName>
</protein>
<dbReference type="RefSeq" id="WP_344123825.1">
    <property type="nucleotide sequence ID" value="NZ_BAAAOA010000046.1"/>
</dbReference>
<reference evidence="2 3" key="1">
    <citation type="journal article" date="2019" name="Int. J. Syst. Evol. Microbiol.">
        <title>The Global Catalogue of Microorganisms (GCM) 10K type strain sequencing project: providing services to taxonomists for standard genome sequencing and annotation.</title>
        <authorList>
            <consortium name="The Broad Institute Genomics Platform"/>
            <consortium name="The Broad Institute Genome Sequencing Center for Infectious Disease"/>
            <person name="Wu L."/>
            <person name="Ma J."/>
        </authorList>
    </citation>
    <scope>NUCLEOTIDE SEQUENCE [LARGE SCALE GENOMIC DNA]</scope>
    <source>
        <strain evidence="2 3">JCM 14735</strain>
    </source>
</reference>
<organism evidence="2 3">
    <name type="scientific">Kocuria aegyptia</name>
    <dbReference type="NCBI Taxonomy" id="330943"/>
    <lineage>
        <taxon>Bacteria</taxon>
        <taxon>Bacillati</taxon>
        <taxon>Actinomycetota</taxon>
        <taxon>Actinomycetes</taxon>
        <taxon>Micrococcales</taxon>
        <taxon>Micrococcaceae</taxon>
        <taxon>Kocuria</taxon>
    </lineage>
</organism>
<evidence type="ECO:0000313" key="2">
    <source>
        <dbReference type="EMBL" id="GAA1770127.1"/>
    </source>
</evidence>
<dbReference type="Proteomes" id="UP001501204">
    <property type="component" value="Unassembled WGS sequence"/>
</dbReference>
<feature type="transmembrane region" description="Helical" evidence="1">
    <location>
        <begin position="6"/>
        <end position="27"/>
    </location>
</feature>
<dbReference type="EMBL" id="BAAAOA010000046">
    <property type="protein sequence ID" value="GAA1770127.1"/>
    <property type="molecule type" value="Genomic_DNA"/>
</dbReference>
<accession>A0ABN2L0X2</accession>